<keyword evidence="4 5" id="KW-0472">Membrane</keyword>
<keyword evidence="2 5" id="KW-0812">Transmembrane</keyword>
<dbReference type="Gene3D" id="1.20.120.1630">
    <property type="match status" value="1"/>
</dbReference>
<proteinExistence type="predicted"/>
<feature type="transmembrane region" description="Helical" evidence="5">
    <location>
        <begin position="43"/>
        <end position="63"/>
    </location>
</feature>
<evidence type="ECO:0000313" key="7">
    <source>
        <dbReference type="Proteomes" id="UP000599312"/>
    </source>
</evidence>
<sequence length="194" mass="21855">MTPMIAKTAFVLLAVGWYVIRLPHARRSRRTPVARSARGPREITLLLISLTGLGIVPFFYIATGFPRLAAYPFRPVQASVGIVVALAALAMFHLTHRALGRSWSVTLEVRENHKLVTAGIYRYVRHPMYTAFWLWAVAQALLLPNLVAGLSGLVGFGTLYLFRVAEEERLMVEAFGEPYRTYMARTSRLIPWIL</sequence>
<evidence type="ECO:0000256" key="2">
    <source>
        <dbReference type="ARBA" id="ARBA00022692"/>
    </source>
</evidence>
<comment type="subcellular location">
    <subcellularLocation>
        <location evidence="1">Membrane</location>
        <topology evidence="1">Multi-pass membrane protein</topology>
    </subcellularLocation>
</comment>
<reference evidence="6" key="1">
    <citation type="submission" date="2020-11" db="EMBL/GenBank/DDBJ databases">
        <authorList>
            <person name="Kim M.K."/>
        </authorList>
    </citation>
    <scope>NUCLEOTIDE SEQUENCE</scope>
    <source>
        <strain evidence="6">BT350</strain>
    </source>
</reference>
<dbReference type="PANTHER" id="PTHR12714:SF9">
    <property type="entry name" value="PROTEIN-S-ISOPRENYLCYSTEINE O-METHYLTRANSFERASE"/>
    <property type="match status" value="1"/>
</dbReference>
<dbReference type="NCBIfam" id="NF040696">
    <property type="entry name" value="isopcys_mtase"/>
    <property type="match status" value="1"/>
</dbReference>
<dbReference type="Proteomes" id="UP000599312">
    <property type="component" value="Unassembled WGS sequence"/>
</dbReference>
<dbReference type="InterPro" id="IPR054851">
    <property type="entry name" value="Isoprenylcys_mtase"/>
</dbReference>
<dbReference type="GO" id="GO:0004671">
    <property type="term" value="F:protein C-terminal S-isoprenylcysteine carboxyl O-methyltransferase activity"/>
    <property type="evidence" value="ECO:0007669"/>
    <property type="project" value="InterPro"/>
</dbReference>
<feature type="transmembrane region" description="Helical" evidence="5">
    <location>
        <begin position="132"/>
        <end position="162"/>
    </location>
</feature>
<feature type="transmembrane region" description="Helical" evidence="5">
    <location>
        <begin position="6"/>
        <end position="22"/>
    </location>
</feature>
<evidence type="ECO:0000313" key="6">
    <source>
        <dbReference type="EMBL" id="MBF9232286.1"/>
    </source>
</evidence>
<dbReference type="GO" id="GO:0016020">
    <property type="term" value="C:membrane"/>
    <property type="evidence" value="ECO:0007669"/>
    <property type="project" value="UniProtKB-SubCell"/>
</dbReference>
<dbReference type="RefSeq" id="WP_196270247.1">
    <property type="nucleotide sequence ID" value="NZ_JADQDO010000001.1"/>
</dbReference>
<keyword evidence="3 5" id="KW-1133">Transmembrane helix</keyword>
<keyword evidence="7" id="KW-1185">Reference proteome</keyword>
<protein>
    <submittedName>
        <fullName evidence="6">Isoprenylcysteine carboxylmethyltransferase family protein</fullName>
    </submittedName>
</protein>
<accession>A0A931BJV7</accession>
<dbReference type="Pfam" id="PF04140">
    <property type="entry name" value="ICMT"/>
    <property type="match status" value="1"/>
</dbReference>
<dbReference type="PANTHER" id="PTHR12714">
    <property type="entry name" value="PROTEIN-S ISOPRENYLCYSTEINE O-METHYLTRANSFERASE"/>
    <property type="match status" value="1"/>
</dbReference>
<organism evidence="6 7">
    <name type="scientific">Microvirga alba</name>
    <dbReference type="NCBI Taxonomy" id="2791025"/>
    <lineage>
        <taxon>Bacteria</taxon>
        <taxon>Pseudomonadati</taxon>
        <taxon>Pseudomonadota</taxon>
        <taxon>Alphaproteobacteria</taxon>
        <taxon>Hyphomicrobiales</taxon>
        <taxon>Methylobacteriaceae</taxon>
        <taxon>Microvirga</taxon>
    </lineage>
</organism>
<comment type="caution">
    <text evidence="6">The sequence shown here is derived from an EMBL/GenBank/DDBJ whole genome shotgun (WGS) entry which is preliminary data.</text>
</comment>
<dbReference type="EMBL" id="JADQDO010000001">
    <property type="protein sequence ID" value="MBF9232286.1"/>
    <property type="molecule type" value="Genomic_DNA"/>
</dbReference>
<dbReference type="InterPro" id="IPR007269">
    <property type="entry name" value="ICMT_MeTrfase"/>
</dbReference>
<evidence type="ECO:0000256" key="5">
    <source>
        <dbReference type="SAM" id="Phobius"/>
    </source>
</evidence>
<gene>
    <name evidence="6" type="ORF">I2H38_02715</name>
</gene>
<evidence type="ECO:0000256" key="3">
    <source>
        <dbReference type="ARBA" id="ARBA00022989"/>
    </source>
</evidence>
<evidence type="ECO:0000256" key="4">
    <source>
        <dbReference type="ARBA" id="ARBA00023136"/>
    </source>
</evidence>
<feature type="transmembrane region" description="Helical" evidence="5">
    <location>
        <begin position="75"/>
        <end position="94"/>
    </location>
</feature>
<evidence type="ECO:0000256" key="1">
    <source>
        <dbReference type="ARBA" id="ARBA00004141"/>
    </source>
</evidence>
<dbReference type="AlphaFoldDB" id="A0A931BJV7"/>
<name>A0A931BJV7_9HYPH</name>